<reference evidence="3" key="1">
    <citation type="submission" date="2021-04" db="EMBL/GenBank/DDBJ databases">
        <title>The complete genome sequence of Caulobacter sp. S6.</title>
        <authorList>
            <person name="Tang Y."/>
            <person name="Ouyang W."/>
            <person name="Liu Q."/>
            <person name="Huang B."/>
            <person name="Guo Z."/>
            <person name="Lei P."/>
        </authorList>
    </citation>
    <scope>NUCLEOTIDE SEQUENCE</scope>
    <source>
        <strain evidence="3">S6</strain>
    </source>
</reference>
<evidence type="ECO:0008006" key="5">
    <source>
        <dbReference type="Google" id="ProtNLM"/>
    </source>
</evidence>
<protein>
    <recommendedName>
        <fullName evidence="5">Peptidase M15</fullName>
    </recommendedName>
</protein>
<name>A0A975FWN5_9CAUL</name>
<keyword evidence="2" id="KW-0732">Signal</keyword>
<feature type="signal peptide" evidence="2">
    <location>
        <begin position="1"/>
        <end position="22"/>
    </location>
</feature>
<feature type="compositionally biased region" description="Basic residues" evidence="1">
    <location>
        <begin position="175"/>
        <end position="184"/>
    </location>
</feature>
<feature type="chain" id="PRO_5037767443" description="Peptidase M15" evidence="2">
    <location>
        <begin position="23"/>
        <end position="184"/>
    </location>
</feature>
<proteinExistence type="predicted"/>
<feature type="region of interest" description="Disordered" evidence="1">
    <location>
        <begin position="163"/>
        <end position="184"/>
    </location>
</feature>
<evidence type="ECO:0000313" key="3">
    <source>
        <dbReference type="EMBL" id="QUD86302.1"/>
    </source>
</evidence>
<dbReference type="KEGG" id="caul:KCG34_14470"/>
<evidence type="ECO:0000313" key="4">
    <source>
        <dbReference type="Proteomes" id="UP000676409"/>
    </source>
</evidence>
<evidence type="ECO:0000256" key="1">
    <source>
        <dbReference type="SAM" id="MobiDB-lite"/>
    </source>
</evidence>
<accession>A0A975FWN5</accession>
<organism evidence="3 4">
    <name type="scientific">Phenylobacterium montanum</name>
    <dbReference type="NCBI Taxonomy" id="2823693"/>
    <lineage>
        <taxon>Bacteria</taxon>
        <taxon>Pseudomonadati</taxon>
        <taxon>Pseudomonadota</taxon>
        <taxon>Alphaproteobacteria</taxon>
        <taxon>Caulobacterales</taxon>
        <taxon>Caulobacteraceae</taxon>
        <taxon>Phenylobacterium</taxon>
    </lineage>
</organism>
<sequence length="184" mass="18999">MRQSVVVIAALAAVLAGPAAWAADPPDGAAVSPASQTEKVHSSLDQVFGPGQWRQTSGYRTRAQENALRRRGAGTVAVGQVSHHSLGGPDAPQAYDVVVPGMSQARAAIKLRQADAGFTRVLAEAAHGPEGPHLHIEPGAALAVGQAAAAEAAPPEPTIYLRIADGRRNPEIGSARHRRASRAP</sequence>
<dbReference type="RefSeq" id="WP_211936354.1">
    <property type="nucleotide sequence ID" value="NZ_CP073078.1"/>
</dbReference>
<gene>
    <name evidence="3" type="ORF">KCG34_14470</name>
</gene>
<dbReference type="Proteomes" id="UP000676409">
    <property type="component" value="Chromosome"/>
</dbReference>
<evidence type="ECO:0000256" key="2">
    <source>
        <dbReference type="SAM" id="SignalP"/>
    </source>
</evidence>
<dbReference type="EMBL" id="CP073078">
    <property type="protein sequence ID" value="QUD86302.1"/>
    <property type="molecule type" value="Genomic_DNA"/>
</dbReference>
<dbReference type="AlphaFoldDB" id="A0A975FWN5"/>
<keyword evidence="4" id="KW-1185">Reference proteome</keyword>